<keyword evidence="4" id="KW-1185">Reference proteome</keyword>
<dbReference type="InterPro" id="IPR057925">
    <property type="entry name" value="prePAAR_DddA"/>
</dbReference>
<dbReference type="PANTHER" id="PTHR34319:SF7">
    <property type="entry name" value="HNH ENDONUCLEASE DOMAIN-CONTAINING PROTEIN"/>
    <property type="match status" value="1"/>
</dbReference>
<feature type="domain" description="Double-stranded DNA deaminase toxin A prePAAR motif" evidence="2">
    <location>
        <begin position="3"/>
        <end position="54"/>
    </location>
</feature>
<dbReference type="STRING" id="1958950.BZK31_26080"/>
<dbReference type="PANTHER" id="PTHR34319">
    <property type="entry name" value="MAJOR EXPORTED PROTEIN"/>
    <property type="match status" value="1"/>
</dbReference>
<comment type="caution">
    <text evidence="3">The sequence shown here is derived from an EMBL/GenBank/DDBJ whole genome shotgun (WGS) entry which is preliminary data.</text>
</comment>
<gene>
    <name evidence="3" type="ORF">BZK31_26080</name>
</gene>
<dbReference type="EMBL" id="MUIO01000135">
    <property type="protein sequence ID" value="ORC54438.1"/>
    <property type="molecule type" value="Genomic_DNA"/>
</dbReference>
<dbReference type="Pfam" id="PF05488">
    <property type="entry name" value="PAAR_motif"/>
    <property type="match status" value="1"/>
</dbReference>
<dbReference type="Gene3D" id="2.60.200.60">
    <property type="match status" value="1"/>
</dbReference>
<proteinExistence type="predicted"/>
<name>A0A1X0MZ87_9PSED</name>
<dbReference type="InterPro" id="IPR003615">
    <property type="entry name" value="HNH_nuc"/>
</dbReference>
<reference evidence="4" key="1">
    <citation type="submission" date="2017-02" db="EMBL/GenBank/DDBJ databases">
        <title>Pseudomonas floridae sp. nov., a novel pathogenic bacterial species isolated from tomato.</title>
        <authorList>
            <person name="Timilsina S."/>
            <person name="Vallad G.E."/>
            <person name="Jones J.B."/>
        </authorList>
    </citation>
    <scope>NUCLEOTIDE SEQUENCE [LARGE SCALE GENOMIC DNA]</scope>
    <source>
        <strain evidence="4">GEV388</strain>
    </source>
</reference>
<dbReference type="OrthoDB" id="6004892at2"/>
<keyword evidence="1" id="KW-1133">Transmembrane helix</keyword>
<dbReference type="CDD" id="cd00085">
    <property type="entry name" value="HNHc"/>
    <property type="match status" value="1"/>
</dbReference>
<dbReference type="InterPro" id="IPR052947">
    <property type="entry name" value="T6SS_Hcp1_domain"/>
</dbReference>
<dbReference type="CDD" id="cd14742">
    <property type="entry name" value="PAAR_RHS"/>
    <property type="match status" value="1"/>
</dbReference>
<dbReference type="AlphaFoldDB" id="A0A1X0MZ87"/>
<dbReference type="SUPFAM" id="SSF54060">
    <property type="entry name" value="His-Me finger endonucleases"/>
    <property type="match status" value="1"/>
</dbReference>
<feature type="transmembrane region" description="Helical" evidence="1">
    <location>
        <begin position="165"/>
        <end position="193"/>
    </location>
</feature>
<dbReference type="Proteomes" id="UP000192815">
    <property type="component" value="Unassembled WGS sequence"/>
</dbReference>
<accession>A0A1X0MZ87</accession>
<dbReference type="RefSeq" id="WP_083186114.1">
    <property type="nucleotide sequence ID" value="NZ_CBCRZR010000048.1"/>
</dbReference>
<evidence type="ECO:0000256" key="1">
    <source>
        <dbReference type="SAM" id="Phobius"/>
    </source>
</evidence>
<dbReference type="Pfam" id="PF25799">
    <property type="entry name" value="prePAAR_I"/>
    <property type="match status" value="1"/>
</dbReference>
<dbReference type="InterPro" id="IPR044925">
    <property type="entry name" value="His-Me_finger_sf"/>
</dbReference>
<evidence type="ECO:0000313" key="3">
    <source>
        <dbReference type="EMBL" id="ORC54438.1"/>
    </source>
</evidence>
<evidence type="ECO:0000259" key="2">
    <source>
        <dbReference type="Pfam" id="PF25799"/>
    </source>
</evidence>
<protein>
    <recommendedName>
        <fullName evidence="2">Double-stranded DNA deaminase toxin A prePAAR motif domain-containing protein</fullName>
    </recommendedName>
</protein>
<keyword evidence="1" id="KW-0812">Transmembrane</keyword>
<feature type="transmembrane region" description="Helical" evidence="1">
    <location>
        <begin position="20"/>
        <end position="50"/>
    </location>
</feature>
<evidence type="ECO:0000313" key="4">
    <source>
        <dbReference type="Proteomes" id="UP000192815"/>
    </source>
</evidence>
<keyword evidence="1" id="KW-0472">Membrane</keyword>
<sequence>MSGAARLDDPIEHTGSLTGLLAGFAIGAIGAALIVGTGGLAAVAIVGAAAATGAGVGQLIGSLSICNHETGQIVTGSANVFTNGKPAARAHVDKAKCDEHGSAPQVVAQGSGTVYINGQPASRVGDRTVCDAKISAGSSNVFIGGPTETTDPINPEVPVLLERGILLLGLASAFVLASPVIVVAGFAGGIAGGMAGNWAGGQLFGEGSDRQKLMAFGGALLGGGLGAKGGKWFDARYEIKVQGLGSNLGNVKIVPREPQKGFVGKLRGEEFELPGVKTESFVYTKRPTAELKLLRNEFNSSGRSNFLKSLSDSPGKVKALQKSGFNDVEINKIQSGKLPNKEWEVHHVKPLDDGGTNAHSNLTLIKNEPYHKVITNVQRSLTKGMSAGESKVVEWPMIETRIYPPPGV</sequence>
<organism evidence="3 4">
    <name type="scientific">Pseudomonas floridensis</name>
    <dbReference type="NCBI Taxonomy" id="1958950"/>
    <lineage>
        <taxon>Bacteria</taxon>
        <taxon>Pseudomonadati</taxon>
        <taxon>Pseudomonadota</taxon>
        <taxon>Gammaproteobacteria</taxon>
        <taxon>Pseudomonadales</taxon>
        <taxon>Pseudomonadaceae</taxon>
        <taxon>Pseudomonas</taxon>
    </lineage>
</organism>
<dbReference type="InterPro" id="IPR008727">
    <property type="entry name" value="PAAR_motif"/>
</dbReference>